<dbReference type="KEGG" id="val:VDBG_05645"/>
<proteinExistence type="predicted"/>
<feature type="region of interest" description="Disordered" evidence="1">
    <location>
        <begin position="329"/>
        <end position="352"/>
    </location>
</feature>
<name>C9SLG8_VERA1</name>
<dbReference type="Pfam" id="PF12937">
    <property type="entry name" value="F-box-like"/>
    <property type="match status" value="1"/>
</dbReference>
<dbReference type="STRING" id="526221.C9SLG8"/>
<accession>C9SLG8</accession>
<feature type="domain" description="F-box" evidence="2">
    <location>
        <begin position="39"/>
        <end position="70"/>
    </location>
</feature>
<evidence type="ECO:0000313" key="4">
    <source>
        <dbReference type="Proteomes" id="UP000008698"/>
    </source>
</evidence>
<keyword evidence="4" id="KW-1185">Reference proteome</keyword>
<sequence length="386" mass="44086">MPQPRRKAVASLVDALTPWERWHLRTQMNALSIGLARLPDLPAEVIAMIGSHLHFSDIASCRAVSKAWSCAWTQDEAARDLLRHFYPGLLETASAAVPRRPALRVFDEASRRSRRRQACRFTACLAENTAELLRFEVTEGPPALSPDPAVHPERKFPVMHPPAQDVDEFGFSGRPREWPNQYCHGRYLWQLDDCCFYLDNFDTGVVYNIALQEFRTVSLPSRLERCYADCMSIGLVLYPVSEMYLWRWDEGLQALEVAPPQRASSEQYGETSFMFHPTKPKVFSIVTLYRTGGDRSESDSEDESTYSLHLHVSEYEDRQLRMTKTHERTNLASRCSTPVPPQQQGIRRTDRDQFHWSSQKALHPINTHGTHALLVDSLSSEDVALV</sequence>
<protein>
    <submittedName>
        <fullName evidence="3">Predicted protein</fullName>
    </submittedName>
</protein>
<dbReference type="AlphaFoldDB" id="C9SLG8"/>
<dbReference type="HOGENOM" id="CLU_716106_0_0_1"/>
<dbReference type="eggNOG" id="ENOG502STHF">
    <property type="taxonomic scope" value="Eukaryota"/>
</dbReference>
<dbReference type="InterPro" id="IPR001810">
    <property type="entry name" value="F-box_dom"/>
</dbReference>
<reference evidence="4" key="1">
    <citation type="journal article" date="2011" name="PLoS Pathog.">
        <title>Comparative genomics yields insights into niche adaptation of plant vascular wilt pathogens.</title>
        <authorList>
            <person name="Klosterman S.J."/>
            <person name="Subbarao K.V."/>
            <person name="Kang S."/>
            <person name="Veronese P."/>
            <person name="Gold S.E."/>
            <person name="Thomma B.P.H.J."/>
            <person name="Chen Z."/>
            <person name="Henrissat B."/>
            <person name="Lee Y.-H."/>
            <person name="Park J."/>
            <person name="Garcia-Pedrajas M.D."/>
            <person name="Barbara D.J."/>
            <person name="Anchieta A."/>
            <person name="de Jonge R."/>
            <person name="Santhanam P."/>
            <person name="Maruthachalam K."/>
            <person name="Atallah Z."/>
            <person name="Amyotte S.G."/>
            <person name="Paz Z."/>
            <person name="Inderbitzin P."/>
            <person name="Hayes R.J."/>
            <person name="Heiman D.I."/>
            <person name="Young S."/>
            <person name="Zeng Q."/>
            <person name="Engels R."/>
            <person name="Galagan J."/>
            <person name="Cuomo C.A."/>
            <person name="Dobinson K.F."/>
            <person name="Ma L.-J."/>
        </authorList>
    </citation>
    <scope>NUCLEOTIDE SEQUENCE [LARGE SCALE GENOMIC DNA]</scope>
    <source>
        <strain evidence="4">VaMs.102 / ATCC MYA-4576 / FGSC 10136</strain>
    </source>
</reference>
<dbReference type="Gene3D" id="1.20.1280.50">
    <property type="match status" value="1"/>
</dbReference>
<evidence type="ECO:0000256" key="1">
    <source>
        <dbReference type="SAM" id="MobiDB-lite"/>
    </source>
</evidence>
<dbReference type="RefSeq" id="XP_003004532.1">
    <property type="nucleotide sequence ID" value="XM_003004486.1"/>
</dbReference>
<dbReference type="SUPFAM" id="SSF81383">
    <property type="entry name" value="F-box domain"/>
    <property type="match status" value="1"/>
</dbReference>
<dbReference type="EMBL" id="DS985219">
    <property type="protein sequence ID" value="EEY19536.1"/>
    <property type="molecule type" value="Genomic_DNA"/>
</dbReference>
<evidence type="ECO:0000313" key="3">
    <source>
        <dbReference type="EMBL" id="EEY19536.1"/>
    </source>
</evidence>
<dbReference type="InterPro" id="IPR036047">
    <property type="entry name" value="F-box-like_dom_sf"/>
</dbReference>
<evidence type="ECO:0000259" key="2">
    <source>
        <dbReference type="Pfam" id="PF12937"/>
    </source>
</evidence>
<dbReference type="GeneID" id="9531523"/>
<feature type="compositionally biased region" description="Polar residues" evidence="1">
    <location>
        <begin position="330"/>
        <end position="346"/>
    </location>
</feature>
<organism evidence="4">
    <name type="scientific">Verticillium alfalfae (strain VaMs.102 / ATCC MYA-4576 / FGSC 10136)</name>
    <name type="common">Verticillium wilt of alfalfa</name>
    <name type="synonym">Verticillium albo-atrum</name>
    <dbReference type="NCBI Taxonomy" id="526221"/>
    <lineage>
        <taxon>Eukaryota</taxon>
        <taxon>Fungi</taxon>
        <taxon>Dikarya</taxon>
        <taxon>Ascomycota</taxon>
        <taxon>Pezizomycotina</taxon>
        <taxon>Sordariomycetes</taxon>
        <taxon>Hypocreomycetidae</taxon>
        <taxon>Glomerellales</taxon>
        <taxon>Plectosphaerellaceae</taxon>
        <taxon>Verticillium</taxon>
    </lineage>
</organism>
<dbReference type="CDD" id="cd09917">
    <property type="entry name" value="F-box_SF"/>
    <property type="match status" value="1"/>
</dbReference>
<gene>
    <name evidence="3" type="ORF">VDBG_05645</name>
</gene>
<dbReference type="OrthoDB" id="1918685at2759"/>
<dbReference type="Proteomes" id="UP000008698">
    <property type="component" value="Unassembled WGS sequence"/>
</dbReference>